<sequence>MQDNTSTASASVEAGHLHLNNSLIFWVNRLASAMRETFNEALAVENISWPQWMSVNVLAHEEADTPAKIAECLGVDRSAITRLLDRLVDKGLVQRQHDDGDRRSVRVYLTPEGKSLAKRVDQLALEHQQRFLSQLPATEVRVFKSHVQKLLREAGVESSRQWRTID</sequence>
<keyword evidence="6" id="KW-1185">Reference proteome</keyword>
<accession>A0ABU4RU02</accession>
<dbReference type="PANTHER" id="PTHR42756">
    <property type="entry name" value="TRANSCRIPTIONAL REGULATOR, MARR"/>
    <property type="match status" value="1"/>
</dbReference>
<dbReference type="PANTHER" id="PTHR42756:SF1">
    <property type="entry name" value="TRANSCRIPTIONAL REPRESSOR OF EMRAB OPERON"/>
    <property type="match status" value="1"/>
</dbReference>
<gene>
    <name evidence="5" type="ORF">SCD92_03295</name>
</gene>
<organism evidence="5 6">
    <name type="scientific">Gilvimarinus gilvus</name>
    <dbReference type="NCBI Taxonomy" id="3058038"/>
    <lineage>
        <taxon>Bacteria</taxon>
        <taxon>Pseudomonadati</taxon>
        <taxon>Pseudomonadota</taxon>
        <taxon>Gammaproteobacteria</taxon>
        <taxon>Cellvibrionales</taxon>
        <taxon>Cellvibrionaceae</taxon>
        <taxon>Gilvimarinus</taxon>
    </lineage>
</organism>
<dbReference type="InterPro" id="IPR036390">
    <property type="entry name" value="WH_DNA-bd_sf"/>
</dbReference>
<dbReference type="PROSITE" id="PS50995">
    <property type="entry name" value="HTH_MARR_2"/>
    <property type="match status" value="1"/>
</dbReference>
<keyword evidence="3" id="KW-0804">Transcription</keyword>
<name>A0ABU4RU02_9GAMM</name>
<proteinExistence type="predicted"/>
<dbReference type="EMBL" id="JAXAFO010000004">
    <property type="protein sequence ID" value="MDX6848370.1"/>
    <property type="molecule type" value="Genomic_DNA"/>
</dbReference>
<evidence type="ECO:0000313" key="6">
    <source>
        <dbReference type="Proteomes" id="UP001273505"/>
    </source>
</evidence>
<dbReference type="InterPro" id="IPR023187">
    <property type="entry name" value="Tscrpt_reg_MarR-type_CS"/>
</dbReference>
<keyword evidence="1" id="KW-0805">Transcription regulation</keyword>
<comment type="caution">
    <text evidence="5">The sequence shown here is derived from an EMBL/GenBank/DDBJ whole genome shotgun (WGS) entry which is preliminary data.</text>
</comment>
<dbReference type="InterPro" id="IPR036388">
    <property type="entry name" value="WH-like_DNA-bd_sf"/>
</dbReference>
<dbReference type="InterPro" id="IPR000835">
    <property type="entry name" value="HTH_MarR-typ"/>
</dbReference>
<keyword evidence="2" id="KW-0238">DNA-binding</keyword>
<dbReference type="Gene3D" id="1.10.10.10">
    <property type="entry name" value="Winged helix-like DNA-binding domain superfamily/Winged helix DNA-binding domain"/>
    <property type="match status" value="1"/>
</dbReference>
<protein>
    <submittedName>
        <fullName evidence="5">MarR family transcriptional regulator</fullName>
    </submittedName>
</protein>
<dbReference type="CDD" id="cd00090">
    <property type="entry name" value="HTH_ARSR"/>
    <property type="match status" value="1"/>
</dbReference>
<evidence type="ECO:0000259" key="4">
    <source>
        <dbReference type="PROSITE" id="PS50995"/>
    </source>
</evidence>
<dbReference type="InterPro" id="IPR011991">
    <property type="entry name" value="ArsR-like_HTH"/>
</dbReference>
<reference evidence="5 6" key="1">
    <citation type="submission" date="2023-11" db="EMBL/GenBank/DDBJ databases">
        <title>Gilvimarinus fulvus sp. nov., isolated from the surface of Kelp.</title>
        <authorList>
            <person name="Sun Y.Y."/>
            <person name="Gong Y."/>
            <person name="Du Z.J."/>
        </authorList>
    </citation>
    <scope>NUCLEOTIDE SEQUENCE [LARGE SCALE GENOMIC DNA]</scope>
    <source>
        <strain evidence="5 6">SDUM040013</strain>
    </source>
</reference>
<dbReference type="Proteomes" id="UP001273505">
    <property type="component" value="Unassembled WGS sequence"/>
</dbReference>
<dbReference type="PROSITE" id="PS01117">
    <property type="entry name" value="HTH_MARR_1"/>
    <property type="match status" value="1"/>
</dbReference>
<evidence type="ECO:0000256" key="2">
    <source>
        <dbReference type="ARBA" id="ARBA00023125"/>
    </source>
</evidence>
<feature type="domain" description="HTH marR-type" evidence="4">
    <location>
        <begin position="20"/>
        <end position="152"/>
    </location>
</feature>
<dbReference type="PRINTS" id="PR00598">
    <property type="entry name" value="HTHMARR"/>
</dbReference>
<evidence type="ECO:0000256" key="3">
    <source>
        <dbReference type="ARBA" id="ARBA00023163"/>
    </source>
</evidence>
<dbReference type="SMART" id="SM00347">
    <property type="entry name" value="HTH_MARR"/>
    <property type="match status" value="1"/>
</dbReference>
<dbReference type="SUPFAM" id="SSF46785">
    <property type="entry name" value="Winged helix' DNA-binding domain"/>
    <property type="match status" value="1"/>
</dbReference>
<dbReference type="RefSeq" id="WP_302721216.1">
    <property type="nucleotide sequence ID" value="NZ_JAULRU010000264.1"/>
</dbReference>
<evidence type="ECO:0000256" key="1">
    <source>
        <dbReference type="ARBA" id="ARBA00023015"/>
    </source>
</evidence>
<evidence type="ECO:0000313" key="5">
    <source>
        <dbReference type="EMBL" id="MDX6848370.1"/>
    </source>
</evidence>
<dbReference type="Pfam" id="PF12802">
    <property type="entry name" value="MarR_2"/>
    <property type="match status" value="1"/>
</dbReference>